<name>A0A174DBM3_9FIRM</name>
<feature type="domain" description="Smf/DprA SLOG" evidence="2">
    <location>
        <begin position="30"/>
        <end position="235"/>
    </location>
</feature>
<dbReference type="AlphaFoldDB" id="A0A174DBM3"/>
<gene>
    <name evidence="3" type="primary">smf_2</name>
    <name evidence="3" type="ORF">ERS852392_02537</name>
</gene>
<dbReference type="PANTHER" id="PTHR43022:SF1">
    <property type="entry name" value="PROTEIN SMF"/>
    <property type="match status" value="1"/>
</dbReference>
<protein>
    <submittedName>
        <fullName evidence="3">DNA protecting protein DprA</fullName>
    </submittedName>
</protein>
<comment type="similarity">
    <text evidence="1">Belongs to the DprA/Smf family.</text>
</comment>
<evidence type="ECO:0000313" key="3">
    <source>
        <dbReference type="EMBL" id="CUO23102.1"/>
    </source>
</evidence>
<evidence type="ECO:0000256" key="1">
    <source>
        <dbReference type="ARBA" id="ARBA00006525"/>
    </source>
</evidence>
<evidence type="ECO:0000313" key="4">
    <source>
        <dbReference type="Proteomes" id="UP000095395"/>
    </source>
</evidence>
<proteinExistence type="inferred from homology"/>
<sequence>MKNMYSQKETDILNYAEMNKNKWKNMGIEYCTVEDERYPNTLKKITDRPVLLYYRGNIEIINEYHNIAVIGSRKCSLKGRKISYDTGKYLAEKNVNVVNGLALGCDTEALKGTIAGGGRCIGILPAGLDDILPKSNQKLADEIVMKDGCLISEYPVGTPVKKYQYVRRDRLQSGLSDGVLIVEAEEQSGTMHTVEFAQNQYKRLACYYHKLVELSSGNRKLEEAGQISVIEDKKRLEEFVETVMKEQTYEQLTLF</sequence>
<dbReference type="Proteomes" id="UP000095395">
    <property type="component" value="Unassembled WGS sequence"/>
</dbReference>
<dbReference type="PANTHER" id="PTHR43022">
    <property type="entry name" value="PROTEIN SMF"/>
    <property type="match status" value="1"/>
</dbReference>
<dbReference type="GO" id="GO:0009294">
    <property type="term" value="P:DNA-mediated transformation"/>
    <property type="evidence" value="ECO:0007669"/>
    <property type="project" value="InterPro"/>
</dbReference>
<dbReference type="SUPFAM" id="SSF102405">
    <property type="entry name" value="MCP/YpsA-like"/>
    <property type="match status" value="1"/>
</dbReference>
<dbReference type="Pfam" id="PF02481">
    <property type="entry name" value="DNA_processg_A"/>
    <property type="match status" value="1"/>
</dbReference>
<dbReference type="InterPro" id="IPR003488">
    <property type="entry name" value="DprA"/>
</dbReference>
<accession>A0A174DBM3</accession>
<dbReference type="EMBL" id="CYYR01000019">
    <property type="protein sequence ID" value="CUO23102.1"/>
    <property type="molecule type" value="Genomic_DNA"/>
</dbReference>
<dbReference type="InterPro" id="IPR057666">
    <property type="entry name" value="DrpA_SLOG"/>
</dbReference>
<reference evidence="3 4" key="1">
    <citation type="submission" date="2015-09" db="EMBL/GenBank/DDBJ databases">
        <authorList>
            <consortium name="Pathogen Informatics"/>
        </authorList>
    </citation>
    <scope>NUCLEOTIDE SEQUENCE [LARGE SCALE GENOMIC DNA]</scope>
    <source>
        <strain evidence="3 4">2789STDY5608835</strain>
    </source>
</reference>
<organism evidence="3 4">
    <name type="scientific">Roseburia inulinivorans</name>
    <dbReference type="NCBI Taxonomy" id="360807"/>
    <lineage>
        <taxon>Bacteria</taxon>
        <taxon>Bacillati</taxon>
        <taxon>Bacillota</taxon>
        <taxon>Clostridia</taxon>
        <taxon>Lachnospirales</taxon>
        <taxon>Lachnospiraceae</taxon>
        <taxon>Roseburia</taxon>
    </lineage>
</organism>
<dbReference type="Gene3D" id="3.40.50.450">
    <property type="match status" value="1"/>
</dbReference>
<dbReference type="RefSeq" id="WP_055302482.1">
    <property type="nucleotide sequence ID" value="NZ_CYYR01000019.1"/>
</dbReference>
<evidence type="ECO:0000259" key="2">
    <source>
        <dbReference type="Pfam" id="PF02481"/>
    </source>
</evidence>